<feature type="transmembrane region" description="Helical" evidence="2">
    <location>
        <begin position="30"/>
        <end position="52"/>
    </location>
</feature>
<dbReference type="OrthoDB" id="2690170at2759"/>
<feature type="compositionally biased region" description="Polar residues" evidence="1">
    <location>
        <begin position="1505"/>
        <end position="1515"/>
    </location>
</feature>
<reference evidence="3" key="1">
    <citation type="submission" date="2021-03" db="EMBL/GenBank/DDBJ databases">
        <title>Evolutionary innovations through gain and loss of genes in the ectomycorrhizal Boletales.</title>
        <authorList>
            <person name="Wu G."/>
            <person name="Miyauchi S."/>
            <person name="Morin E."/>
            <person name="Yang Z.-L."/>
            <person name="Xu J."/>
            <person name="Martin F.M."/>
        </authorList>
    </citation>
    <scope>NUCLEOTIDE SEQUENCE</scope>
    <source>
        <strain evidence="3">BR01</strain>
    </source>
</reference>
<feature type="region of interest" description="Disordered" evidence="1">
    <location>
        <begin position="1449"/>
        <end position="1528"/>
    </location>
</feature>
<feature type="region of interest" description="Disordered" evidence="1">
    <location>
        <begin position="608"/>
        <end position="692"/>
    </location>
</feature>
<feature type="compositionally biased region" description="Basic and acidic residues" evidence="1">
    <location>
        <begin position="1065"/>
        <end position="1083"/>
    </location>
</feature>
<feature type="compositionally biased region" description="Low complexity" evidence="1">
    <location>
        <begin position="1323"/>
        <end position="1382"/>
    </location>
</feature>
<feature type="region of interest" description="Disordered" evidence="1">
    <location>
        <begin position="507"/>
        <end position="534"/>
    </location>
</feature>
<feature type="compositionally biased region" description="Polar residues" evidence="1">
    <location>
        <begin position="370"/>
        <end position="388"/>
    </location>
</feature>
<feature type="compositionally biased region" description="Pro residues" evidence="1">
    <location>
        <begin position="1383"/>
        <end position="1397"/>
    </location>
</feature>
<gene>
    <name evidence="3" type="ORF">JVT61DRAFT_696</name>
</gene>
<feature type="region of interest" description="Disordered" evidence="1">
    <location>
        <begin position="210"/>
        <end position="294"/>
    </location>
</feature>
<feature type="compositionally biased region" description="Polar residues" evidence="1">
    <location>
        <begin position="248"/>
        <end position="262"/>
    </location>
</feature>
<keyword evidence="2" id="KW-0812">Transmembrane</keyword>
<feature type="transmembrane region" description="Helical" evidence="2">
    <location>
        <begin position="995"/>
        <end position="1018"/>
    </location>
</feature>
<feature type="compositionally biased region" description="Low complexity" evidence="1">
    <location>
        <begin position="1281"/>
        <end position="1296"/>
    </location>
</feature>
<feature type="compositionally biased region" description="Acidic residues" evidence="1">
    <location>
        <begin position="218"/>
        <end position="233"/>
    </location>
</feature>
<accession>A0A8I2YYU3</accession>
<dbReference type="EMBL" id="JAGFBS010000001">
    <property type="protein sequence ID" value="KAG6382059.1"/>
    <property type="molecule type" value="Genomic_DNA"/>
</dbReference>
<feature type="region of interest" description="Disordered" evidence="1">
    <location>
        <begin position="1215"/>
        <end position="1398"/>
    </location>
</feature>
<evidence type="ECO:0000313" key="4">
    <source>
        <dbReference type="Proteomes" id="UP000683000"/>
    </source>
</evidence>
<keyword evidence="2" id="KW-1133">Transmembrane helix</keyword>
<feature type="region of interest" description="Disordered" evidence="1">
    <location>
        <begin position="370"/>
        <end position="396"/>
    </location>
</feature>
<sequence>MPAVVASVTVPASTVTATTSHPSSLSPGSIAGIVIGTLLGAALLIALVLYLLERRGQHKFARVANSARPNARPSTSSDPFMSPTSWPPLPATSQVLSLGTPPRLDLVLAGTRDSQDSFFDLGEIDRVMVSGTVSPSSIPSLQPGATTPCTPPKSQQTLFLHRILKSRAQASDGISLAYRSSLAFSQRRSVSLDSSDVYPDDERLLAEAERTTLRDAETAEEEAAAEGEEEESTDSIYSQPSAPLDHSGSISGSASRQNSTLSLPRRNPSRRQSRTSALSTGLPPVAEVPDTPGVLQGQTISRSVSIAASSSLDAQLSHGPPSRPRSSVVDQSGVVFPLLTSVNFGTGSTTSGTPPGSILLSAGWGSGSSNRTSRYPSLAVSSLGQPSHSGPDWHHPPSGLAGLNALQVGPLVNPHSPVEERPEQEEIHAVPAPVKRAHLRESLASSIPEVKRMDTLDTCGTDNPIEASSVNQNQHQRHATNIFIVLYNVRWLLDDTLAPSSTQPTAQSLSVCFSSPPHSHSPPTTPTPFSQGGELSMRATNSTREQGVSAINGATLQRTRRRETAYTTISWDYPPSPAAYYDALLSCGASHSRLLRIAYLSTRDRYTTSTSSSSLVSSPPTSRASPLDTTTSPLNPAHSTSTNPLTSSGSHRKPAVRFPPIPPYPLSRSWRPRSANPMSHTLKRRKPQWPKPPHYHASLLRSPLSHRKGLFRAVLPPNKAVDFFRWDILLGAGVSLSASCQERDWMRSADVGACASVHVAESVLAPYEAAAGFFGWHGVGLDVARRDEGVGDNCRWSGGLGLERDGAGKCRSSDLQFEFDEAAVEEGKARWTRVKEELVGPPGLALRSGVEDGKSGKITSPSDPAHPPSLMSSGREEVRWDPDIDSSPFRPSRTPSASDGKRQSSSSSFKPERRTDSPSTWWYGPSPHRGPPPTAYLPPLRFLPPPPVQYGPPPPQFSTWFPGGRVGSAQGHGYWYGAQPVVTWRRLSSFFSSSVLLFLNFIFVSACCISCMVLIRFFRRSLSGAPPPMTRDPNVTKSLPSYSHVLAAPATSTSTSTSTHPPKPMGRDEYGAGDKETETDHGYESTTTTTDSDPPPHTPIGTATSHCVEAFQLHGDDEVDVHGVDIDAEYAAASLTIHLSDPTTPVKVLDRFSMSTSPSLSSDSLDSYRDGCESFGAAVVFPSLNGSFCQVSSSQTTLSSPGVATPICSLSLLSPKDPATRSGLGDEEDSKVQLKSRGQEASVSGDGPAFMLSHCSPPSTSPNRGLRKDSQGFWEPVTPVSPSSSSSSSSLPLSPSEGKMGSRPAAGWIGDKTEPASVECYESPGSTSSPSTVSPKSRSLSPGPPRVASVGSTRSSSSQPTSFSSPTTTPASASVFGGSYPSSPSPPDVSPLIPPNPTALLPAFLATATVKRKKASRTREIVDRLRSSSIDAGKGGVGLNGLGWLASQSGSVEVDGKPGKASTGSDYVAVKHVAGGQPLPSPPSQSGTDSALRVGSDSGKKGGQSLRSKSSDTGSPGSGGKSHGTTLSGSETHHFACKFKNCYDDGQPQYNAVPDSKCIAEFDISVHNTPTESNWWD</sequence>
<feature type="compositionally biased region" description="Polar residues" evidence="1">
    <location>
        <begin position="72"/>
        <end position="84"/>
    </location>
</feature>
<evidence type="ECO:0000313" key="3">
    <source>
        <dbReference type="EMBL" id="KAG6382059.1"/>
    </source>
</evidence>
<feature type="region of interest" description="Disordered" evidence="1">
    <location>
        <begin position="1049"/>
        <end position="1097"/>
    </location>
</feature>
<evidence type="ECO:0000256" key="1">
    <source>
        <dbReference type="SAM" id="MobiDB-lite"/>
    </source>
</evidence>
<keyword evidence="2" id="KW-0472">Membrane</keyword>
<comment type="caution">
    <text evidence="3">The sequence shown here is derived from an EMBL/GenBank/DDBJ whole genome shotgun (WGS) entry which is preliminary data.</text>
</comment>
<feature type="compositionally biased region" description="Low complexity" evidence="1">
    <location>
        <begin position="608"/>
        <end position="625"/>
    </location>
</feature>
<feature type="compositionally biased region" description="Polar residues" evidence="1">
    <location>
        <begin position="893"/>
        <end position="909"/>
    </location>
</feature>
<evidence type="ECO:0000256" key="2">
    <source>
        <dbReference type="SAM" id="Phobius"/>
    </source>
</evidence>
<name>A0A8I2YYU3_9AGAM</name>
<keyword evidence="4" id="KW-1185">Reference proteome</keyword>
<protein>
    <submittedName>
        <fullName evidence="3">Uncharacterized protein</fullName>
    </submittedName>
</protein>
<feature type="region of interest" description="Disordered" evidence="1">
    <location>
        <begin position="63"/>
        <end position="85"/>
    </location>
</feature>
<feature type="region of interest" description="Disordered" evidence="1">
    <location>
        <begin position="843"/>
        <end position="926"/>
    </location>
</feature>
<dbReference type="Proteomes" id="UP000683000">
    <property type="component" value="Unassembled WGS sequence"/>
</dbReference>
<proteinExistence type="predicted"/>
<feature type="compositionally biased region" description="Polar residues" evidence="1">
    <location>
        <begin position="627"/>
        <end position="649"/>
    </location>
</feature>
<organism evidence="3 4">
    <name type="scientific">Boletus reticuloceps</name>
    <dbReference type="NCBI Taxonomy" id="495285"/>
    <lineage>
        <taxon>Eukaryota</taxon>
        <taxon>Fungi</taxon>
        <taxon>Dikarya</taxon>
        <taxon>Basidiomycota</taxon>
        <taxon>Agaricomycotina</taxon>
        <taxon>Agaricomycetes</taxon>
        <taxon>Agaricomycetidae</taxon>
        <taxon>Boletales</taxon>
        <taxon>Boletineae</taxon>
        <taxon>Boletaceae</taxon>
        <taxon>Boletoideae</taxon>
        <taxon>Boletus</taxon>
    </lineage>
</organism>